<dbReference type="NCBIfam" id="TIGR00613">
    <property type="entry name" value="reco"/>
    <property type="match status" value="1"/>
</dbReference>
<dbReference type="EMBL" id="CP136051">
    <property type="protein sequence ID" value="WOK06241.1"/>
    <property type="molecule type" value="Genomic_DNA"/>
</dbReference>
<dbReference type="Proteomes" id="UP001302349">
    <property type="component" value="Chromosome"/>
</dbReference>
<dbReference type="PANTHER" id="PTHR33991:SF1">
    <property type="entry name" value="DNA REPAIR PROTEIN RECO"/>
    <property type="match status" value="1"/>
</dbReference>
<evidence type="ECO:0000313" key="6">
    <source>
        <dbReference type="EMBL" id="WOK06241.1"/>
    </source>
</evidence>
<dbReference type="InterPro" id="IPR012340">
    <property type="entry name" value="NA-bd_OB-fold"/>
</dbReference>
<sequence>MLQKTRGIAINYIKYRDTSIISRIYTEDFGLQSYIVNGVRSAKSKGKMALYQPLTLLDLVIYHKDGAQLNRISEIKCFYPYQHIPFEIRKTTIGIFLGEVLSKIVRENEHDHAGQFDFVAKSLQAFDTLTANFESFHLQFLVKFTQYLGFDLVNSEDLYQQVYHLTKSDLLSKEVLEFIEFLYNAPYAHEMKTTLEVKREALKNVISFYDHHLGTLGSLKSVEVLRQILH</sequence>
<keyword evidence="3 4" id="KW-0234">DNA repair</keyword>
<evidence type="ECO:0000259" key="5">
    <source>
        <dbReference type="Pfam" id="PF11967"/>
    </source>
</evidence>
<name>A0ABZ0INE2_9BACT</name>
<dbReference type="PANTHER" id="PTHR33991">
    <property type="entry name" value="DNA REPAIR PROTEIN RECO"/>
    <property type="match status" value="1"/>
</dbReference>
<keyword evidence="7" id="KW-1185">Reference proteome</keyword>
<proteinExistence type="inferred from homology"/>
<comment type="function">
    <text evidence="4">Involved in DNA repair and RecF pathway recombination.</text>
</comment>
<gene>
    <name evidence="4 6" type="primary">recO</name>
    <name evidence="6" type="ORF">RT717_24510</name>
</gene>
<evidence type="ECO:0000313" key="7">
    <source>
        <dbReference type="Proteomes" id="UP001302349"/>
    </source>
</evidence>
<protein>
    <recommendedName>
        <fullName evidence="4">DNA repair protein RecO</fullName>
    </recommendedName>
    <alternativeName>
        <fullName evidence="4">Recombination protein O</fullName>
    </alternativeName>
</protein>
<reference evidence="6 7" key="1">
    <citation type="journal article" date="2023" name="Microbiol. Resour. Announc.">
        <title>Complete Genome Sequence of Imperialibacter roseus strain P4T.</title>
        <authorList>
            <person name="Tizabi D.R."/>
            <person name="Bachvaroff T."/>
            <person name="Hill R.T."/>
        </authorList>
    </citation>
    <scope>NUCLEOTIDE SEQUENCE [LARGE SCALE GENOMIC DNA]</scope>
    <source>
        <strain evidence="6 7">P4T</strain>
    </source>
</reference>
<dbReference type="InterPro" id="IPR022572">
    <property type="entry name" value="DNA_rep/recomb_RecO_N"/>
</dbReference>
<feature type="domain" description="DNA replication/recombination mediator RecO N-terminal" evidence="5">
    <location>
        <begin position="1"/>
        <end position="79"/>
    </location>
</feature>
<keyword evidence="2 4" id="KW-0233">DNA recombination</keyword>
<dbReference type="Pfam" id="PF02565">
    <property type="entry name" value="RecO_C"/>
    <property type="match status" value="1"/>
</dbReference>
<dbReference type="SUPFAM" id="SSF50249">
    <property type="entry name" value="Nucleic acid-binding proteins"/>
    <property type="match status" value="1"/>
</dbReference>
<evidence type="ECO:0000256" key="2">
    <source>
        <dbReference type="ARBA" id="ARBA00023172"/>
    </source>
</evidence>
<dbReference type="RefSeq" id="WP_317488969.1">
    <property type="nucleotide sequence ID" value="NZ_CP136051.1"/>
</dbReference>
<dbReference type="Gene3D" id="2.40.50.140">
    <property type="entry name" value="Nucleic acid-binding proteins"/>
    <property type="match status" value="1"/>
</dbReference>
<accession>A0ABZ0INE2</accession>
<evidence type="ECO:0000256" key="4">
    <source>
        <dbReference type="HAMAP-Rule" id="MF_00201"/>
    </source>
</evidence>
<dbReference type="HAMAP" id="MF_00201">
    <property type="entry name" value="RecO"/>
    <property type="match status" value="1"/>
</dbReference>
<evidence type="ECO:0000256" key="3">
    <source>
        <dbReference type="ARBA" id="ARBA00023204"/>
    </source>
</evidence>
<organism evidence="6 7">
    <name type="scientific">Imperialibacter roseus</name>
    <dbReference type="NCBI Taxonomy" id="1324217"/>
    <lineage>
        <taxon>Bacteria</taxon>
        <taxon>Pseudomonadati</taxon>
        <taxon>Bacteroidota</taxon>
        <taxon>Cytophagia</taxon>
        <taxon>Cytophagales</taxon>
        <taxon>Flammeovirgaceae</taxon>
        <taxon>Imperialibacter</taxon>
    </lineage>
</organism>
<comment type="similarity">
    <text evidence="4">Belongs to the RecO family.</text>
</comment>
<keyword evidence="1 4" id="KW-0227">DNA damage</keyword>
<evidence type="ECO:0000256" key="1">
    <source>
        <dbReference type="ARBA" id="ARBA00022763"/>
    </source>
</evidence>
<dbReference type="InterPro" id="IPR003717">
    <property type="entry name" value="RecO"/>
</dbReference>
<dbReference type="Pfam" id="PF11967">
    <property type="entry name" value="RecO_N"/>
    <property type="match status" value="1"/>
</dbReference>